<dbReference type="EMBL" id="JAUTXU010000088">
    <property type="protein sequence ID" value="KAK3709956.1"/>
    <property type="molecule type" value="Genomic_DNA"/>
</dbReference>
<proteinExistence type="predicted"/>
<name>A0ACC3N5Q1_9PEZI</name>
<organism evidence="1 2">
    <name type="scientific">Vermiconidia calcicola</name>
    <dbReference type="NCBI Taxonomy" id="1690605"/>
    <lineage>
        <taxon>Eukaryota</taxon>
        <taxon>Fungi</taxon>
        <taxon>Dikarya</taxon>
        <taxon>Ascomycota</taxon>
        <taxon>Pezizomycotina</taxon>
        <taxon>Dothideomycetes</taxon>
        <taxon>Dothideomycetidae</taxon>
        <taxon>Mycosphaerellales</taxon>
        <taxon>Extremaceae</taxon>
        <taxon>Vermiconidia</taxon>
    </lineage>
</organism>
<gene>
    <name evidence="1" type="ORF">LTR37_010575</name>
</gene>
<dbReference type="Proteomes" id="UP001281147">
    <property type="component" value="Unassembled WGS sequence"/>
</dbReference>
<accession>A0ACC3N5Q1</accession>
<protein>
    <submittedName>
        <fullName evidence="1">Uncharacterized protein</fullName>
    </submittedName>
</protein>
<evidence type="ECO:0000313" key="1">
    <source>
        <dbReference type="EMBL" id="KAK3709956.1"/>
    </source>
</evidence>
<sequence length="323" mass="36859">MSSIGGRADHPLRIFVFDSPRTNCQVFYKLFSQHPQLGWGKSYHGFVAAALYGPDRLQKRLRHGETAEEAQIEWGTQHGDWNKSTYESSVEELQKKIDETEDEGKIFFGKEHLVCLFKQDLIIDITRSEGKDPSDEMRRNPTYIPDAILDTLTPIFVFRHPMLMVPSLYRAQSAVAGLQPDDEDFAVEGTQCWCQMLYDYFVSRGVTTALVEAQDFIYNFQPTMDKLCAGLGIDPEGVKDTWNPVPRQHWPDDKITVTLTGALLSSSGLERRSKEPAELTLKLDTEAEKWKEAFGDAIAAGLRKRVEAEMPIYEYLRSRRLRA</sequence>
<evidence type="ECO:0000313" key="2">
    <source>
        <dbReference type="Proteomes" id="UP001281147"/>
    </source>
</evidence>
<comment type="caution">
    <text evidence="1">The sequence shown here is derived from an EMBL/GenBank/DDBJ whole genome shotgun (WGS) entry which is preliminary data.</text>
</comment>
<reference evidence="1" key="1">
    <citation type="submission" date="2023-07" db="EMBL/GenBank/DDBJ databases">
        <title>Black Yeasts Isolated from many extreme environments.</title>
        <authorList>
            <person name="Coleine C."/>
            <person name="Stajich J.E."/>
            <person name="Selbmann L."/>
        </authorList>
    </citation>
    <scope>NUCLEOTIDE SEQUENCE</scope>
    <source>
        <strain evidence="1">CCFEE 5714</strain>
    </source>
</reference>
<keyword evidence="2" id="KW-1185">Reference proteome</keyword>